<dbReference type="SUPFAM" id="SSF54768">
    <property type="entry name" value="dsRNA-binding domain-like"/>
    <property type="match status" value="1"/>
</dbReference>
<dbReference type="Pfam" id="PF00035">
    <property type="entry name" value="dsrm"/>
    <property type="match status" value="1"/>
</dbReference>
<proteinExistence type="predicted"/>
<dbReference type="InterPro" id="IPR014720">
    <property type="entry name" value="dsRBD_dom"/>
</dbReference>
<evidence type="ECO:0000259" key="3">
    <source>
        <dbReference type="PROSITE" id="PS50137"/>
    </source>
</evidence>
<keyword evidence="1 2" id="KW-0694">RNA-binding</keyword>
<organism evidence="5 6">
    <name type="scientific">Agrocybe pediades</name>
    <dbReference type="NCBI Taxonomy" id="84607"/>
    <lineage>
        <taxon>Eukaryota</taxon>
        <taxon>Fungi</taxon>
        <taxon>Dikarya</taxon>
        <taxon>Basidiomycota</taxon>
        <taxon>Agaricomycotina</taxon>
        <taxon>Agaricomycetes</taxon>
        <taxon>Agaricomycetidae</taxon>
        <taxon>Agaricales</taxon>
        <taxon>Agaricineae</taxon>
        <taxon>Strophariaceae</taxon>
        <taxon>Agrocybe</taxon>
    </lineage>
</organism>
<keyword evidence="6" id="KW-1185">Reference proteome</keyword>
<accession>A0A8H4R697</accession>
<dbReference type="Proteomes" id="UP000521872">
    <property type="component" value="Unassembled WGS sequence"/>
</dbReference>
<evidence type="ECO:0000256" key="1">
    <source>
        <dbReference type="ARBA" id="ARBA00022884"/>
    </source>
</evidence>
<dbReference type="SMART" id="SM00535">
    <property type="entry name" value="RIBOc"/>
    <property type="match status" value="1"/>
</dbReference>
<dbReference type="PROSITE" id="PS50142">
    <property type="entry name" value="RNASE_3_2"/>
    <property type="match status" value="1"/>
</dbReference>
<evidence type="ECO:0000313" key="5">
    <source>
        <dbReference type="EMBL" id="KAF4623521.1"/>
    </source>
</evidence>
<dbReference type="SUPFAM" id="SSF69065">
    <property type="entry name" value="RNase III domain-like"/>
    <property type="match status" value="1"/>
</dbReference>
<reference evidence="5 6" key="1">
    <citation type="submission" date="2019-12" db="EMBL/GenBank/DDBJ databases">
        <authorList>
            <person name="Floudas D."/>
            <person name="Bentzer J."/>
            <person name="Ahren D."/>
            <person name="Johansson T."/>
            <person name="Persson P."/>
            <person name="Tunlid A."/>
        </authorList>
    </citation>
    <scope>NUCLEOTIDE SEQUENCE [LARGE SCALE GENOMIC DNA]</scope>
    <source>
        <strain evidence="5 6">CBS 102.39</strain>
    </source>
</reference>
<name>A0A8H4R697_9AGAR</name>
<protein>
    <submittedName>
        <fullName evidence="5">Uncharacterized protein</fullName>
    </submittedName>
</protein>
<feature type="domain" description="RNase III" evidence="4">
    <location>
        <begin position="28"/>
        <end position="141"/>
    </location>
</feature>
<dbReference type="Gene3D" id="1.10.1520.10">
    <property type="entry name" value="Ribonuclease III domain"/>
    <property type="match status" value="1"/>
</dbReference>
<dbReference type="InterPro" id="IPR000999">
    <property type="entry name" value="RNase_III_dom"/>
</dbReference>
<comment type="caution">
    <text evidence="5">The sequence shown here is derived from an EMBL/GenBank/DDBJ whole genome shotgun (WGS) entry which is preliminary data.</text>
</comment>
<dbReference type="GO" id="GO:0006396">
    <property type="term" value="P:RNA processing"/>
    <property type="evidence" value="ECO:0007669"/>
    <property type="project" value="InterPro"/>
</dbReference>
<dbReference type="Gene3D" id="3.30.160.20">
    <property type="match status" value="1"/>
</dbReference>
<dbReference type="EMBL" id="JAACJL010000001">
    <property type="protein sequence ID" value="KAF4623521.1"/>
    <property type="molecule type" value="Genomic_DNA"/>
</dbReference>
<evidence type="ECO:0000259" key="4">
    <source>
        <dbReference type="PROSITE" id="PS50142"/>
    </source>
</evidence>
<evidence type="ECO:0000256" key="2">
    <source>
        <dbReference type="PROSITE-ProRule" id="PRU00266"/>
    </source>
</evidence>
<dbReference type="InterPro" id="IPR036389">
    <property type="entry name" value="RNase_III_sf"/>
</dbReference>
<feature type="domain" description="DRBM" evidence="3">
    <location>
        <begin position="231"/>
        <end position="301"/>
    </location>
</feature>
<dbReference type="GO" id="GO:0003723">
    <property type="term" value="F:RNA binding"/>
    <property type="evidence" value="ECO:0007669"/>
    <property type="project" value="UniProtKB-UniRule"/>
</dbReference>
<evidence type="ECO:0000313" key="6">
    <source>
        <dbReference type="Proteomes" id="UP000521872"/>
    </source>
</evidence>
<dbReference type="SMART" id="SM00358">
    <property type="entry name" value="DSRM"/>
    <property type="match status" value="1"/>
</dbReference>
<dbReference type="PROSITE" id="PS50137">
    <property type="entry name" value="DS_RBD"/>
    <property type="match status" value="1"/>
</dbReference>
<dbReference type="CDD" id="cd00593">
    <property type="entry name" value="RIBOc"/>
    <property type="match status" value="1"/>
</dbReference>
<sequence>MKRTHSIGNEKRDFDASRVPELPRLNDDLLLQVFTHKSLRRPGASPADYGDNEGLGELGRTAFDLGLTGTLFRRRPILHVSEIRKYRDHLLSTNMIDDWVSHYGLRYRVRCHPKLLNSLKTIQETTFIFYAYVGGVYLTSGPQSVNEWIDGLLEQELQCLFDDAASTPGSLQQSVVVPPPKRTKSEYVSPSVSNPPIFFASQPPATPPQGPPAQLPGGSIGVPNPLAPAQPTLPFLPLFNQAAMQRRVTVEYIAQFSGPAHAGRWEVKCIVNGMCKGEGSGNNKHIAKEEAARRAYYSMGWT</sequence>
<dbReference type="GO" id="GO:0004525">
    <property type="term" value="F:ribonuclease III activity"/>
    <property type="evidence" value="ECO:0007669"/>
    <property type="project" value="InterPro"/>
</dbReference>
<dbReference type="AlphaFoldDB" id="A0A8H4R697"/>
<gene>
    <name evidence="5" type="ORF">D9613_002139</name>
</gene>